<keyword evidence="4" id="KW-0238">DNA-binding</keyword>
<dbReference type="InterPro" id="IPR027417">
    <property type="entry name" value="P-loop_NTPase"/>
</dbReference>
<feature type="region of interest" description="Disordered" evidence="6">
    <location>
        <begin position="659"/>
        <end position="694"/>
    </location>
</feature>
<dbReference type="InterPro" id="IPR041664">
    <property type="entry name" value="AAA_16"/>
</dbReference>
<accession>A0A7W3TAT9</accession>
<comment type="similarity">
    <text evidence="1">Belongs to the AfsR/DnrI/RedD regulatory family.</text>
</comment>
<dbReference type="EMBL" id="VKHT01000054">
    <property type="protein sequence ID" value="MBB0243245.1"/>
    <property type="molecule type" value="Genomic_DNA"/>
</dbReference>
<evidence type="ECO:0000256" key="3">
    <source>
        <dbReference type="ARBA" id="ARBA00023015"/>
    </source>
</evidence>
<dbReference type="Pfam" id="PF03704">
    <property type="entry name" value="BTAD"/>
    <property type="match status" value="1"/>
</dbReference>
<dbReference type="InterPro" id="IPR036388">
    <property type="entry name" value="WH-like_DNA-bd_sf"/>
</dbReference>
<dbReference type="AlphaFoldDB" id="A0A7W3TAT9"/>
<dbReference type="Pfam" id="PF13191">
    <property type="entry name" value="AAA_16"/>
    <property type="match status" value="1"/>
</dbReference>
<organism evidence="9 10">
    <name type="scientific">Streptomyces alkaliphilus</name>
    <dbReference type="NCBI Taxonomy" id="1472722"/>
    <lineage>
        <taxon>Bacteria</taxon>
        <taxon>Bacillati</taxon>
        <taxon>Actinomycetota</taxon>
        <taxon>Actinomycetes</taxon>
        <taxon>Kitasatosporales</taxon>
        <taxon>Streptomycetaceae</taxon>
        <taxon>Streptomyces</taxon>
    </lineage>
</organism>
<protein>
    <submittedName>
        <fullName evidence="9">AAA family ATPase</fullName>
    </submittedName>
</protein>
<comment type="caution">
    <text evidence="9">The sequence shown here is derived from an EMBL/GenBank/DDBJ whole genome shotgun (WGS) entry which is preliminary data.</text>
</comment>
<dbReference type="GO" id="GO:0003677">
    <property type="term" value="F:DNA binding"/>
    <property type="evidence" value="ECO:0007669"/>
    <property type="project" value="UniProtKB-KW"/>
</dbReference>
<evidence type="ECO:0000259" key="7">
    <source>
        <dbReference type="SMART" id="SM00862"/>
    </source>
</evidence>
<dbReference type="SUPFAM" id="SSF48452">
    <property type="entry name" value="TPR-like"/>
    <property type="match status" value="1"/>
</dbReference>
<evidence type="ECO:0000256" key="1">
    <source>
        <dbReference type="ARBA" id="ARBA00005820"/>
    </source>
</evidence>
<keyword evidence="2" id="KW-0902">Two-component regulatory system</keyword>
<dbReference type="SUPFAM" id="SSF46894">
    <property type="entry name" value="C-terminal effector domain of the bipartite response regulators"/>
    <property type="match status" value="1"/>
</dbReference>
<dbReference type="PANTHER" id="PTHR35807">
    <property type="entry name" value="TRANSCRIPTIONAL REGULATOR REDD-RELATED"/>
    <property type="match status" value="1"/>
</dbReference>
<dbReference type="GO" id="GO:0006355">
    <property type="term" value="P:regulation of DNA-templated transcription"/>
    <property type="evidence" value="ECO:0007669"/>
    <property type="project" value="InterPro"/>
</dbReference>
<evidence type="ECO:0000256" key="6">
    <source>
        <dbReference type="SAM" id="MobiDB-lite"/>
    </source>
</evidence>
<feature type="domain" description="OmpR/PhoB-type" evidence="7">
    <location>
        <begin position="54"/>
        <end position="132"/>
    </location>
</feature>
<feature type="region of interest" description="Disordered" evidence="6">
    <location>
        <begin position="1"/>
        <end position="29"/>
    </location>
</feature>
<dbReference type="Proteomes" id="UP000538929">
    <property type="component" value="Unassembled WGS sequence"/>
</dbReference>
<dbReference type="InterPro" id="IPR001867">
    <property type="entry name" value="OmpR/PhoB-type_DNA-bd"/>
</dbReference>
<keyword evidence="5" id="KW-0804">Transcription</keyword>
<dbReference type="SMART" id="SM01043">
    <property type="entry name" value="BTAD"/>
    <property type="match status" value="1"/>
</dbReference>
<dbReference type="Gene3D" id="1.10.10.10">
    <property type="entry name" value="Winged helix-like DNA-binding domain superfamily/Winged helix DNA-binding domain"/>
    <property type="match status" value="1"/>
</dbReference>
<feature type="compositionally biased region" description="Basic and acidic residues" evidence="6">
    <location>
        <begin position="678"/>
        <end position="694"/>
    </location>
</feature>
<dbReference type="InterPro" id="IPR016032">
    <property type="entry name" value="Sig_transdc_resp-reg_C-effctor"/>
</dbReference>
<dbReference type="SMART" id="SM00862">
    <property type="entry name" value="Trans_reg_C"/>
    <property type="match status" value="1"/>
</dbReference>
<evidence type="ECO:0000256" key="5">
    <source>
        <dbReference type="ARBA" id="ARBA00023163"/>
    </source>
</evidence>
<gene>
    <name evidence="9" type="ORF">FNQ90_03735</name>
</gene>
<evidence type="ECO:0000256" key="2">
    <source>
        <dbReference type="ARBA" id="ARBA00023012"/>
    </source>
</evidence>
<evidence type="ECO:0000259" key="8">
    <source>
        <dbReference type="SMART" id="SM01043"/>
    </source>
</evidence>
<dbReference type="GO" id="GO:0000160">
    <property type="term" value="P:phosphorelay signal transduction system"/>
    <property type="evidence" value="ECO:0007669"/>
    <property type="project" value="UniProtKB-KW"/>
</dbReference>
<name>A0A7W3TAT9_9ACTN</name>
<reference evidence="10" key="1">
    <citation type="submission" date="2019-10" db="EMBL/GenBank/DDBJ databases">
        <title>Streptomyces sp. nov., a novel actinobacterium isolated from alkaline environment.</title>
        <authorList>
            <person name="Golinska P."/>
        </authorList>
    </citation>
    <scope>NUCLEOTIDE SEQUENCE [LARGE SCALE GENOMIC DNA]</scope>
    <source>
        <strain evidence="10">DSM 42118</strain>
    </source>
</reference>
<dbReference type="InterPro" id="IPR011990">
    <property type="entry name" value="TPR-like_helical_dom_sf"/>
</dbReference>
<evidence type="ECO:0000313" key="9">
    <source>
        <dbReference type="EMBL" id="MBB0243245.1"/>
    </source>
</evidence>
<sequence length="694" mass="73425">MSGTPLVPPHRKLSTSRTPGMHRSTPRRHFQASGAHYMETEIEILGPMAVRCAGTVQHLQSAQARVAFARLVLAGPEGVTRDELADVIWPGELPPTWASALRTLVSRLRAVVEPLPGGPAEPLVNRGGRYVLELGGEVVVDVLAATGAVATAHTALDAGDMVTAARLATRAADRLRFPFLSEHEGDWVCEQRERLADYLVAALEIAGRAALRAGDHGRAARLAEEATARAPERESAHRCLMAVHEAMGNRGEALRAYQRLRRYLAEELGADPSPETEAAYLALLGPSSAGGPPGGAPASGHRPVPFVGRRREMATLAGAWSRAAAGRRQFVLVTGESGIGRTRLLREAGAAVAAEGGLVLVGRCDPATTVPYQPLVEALDSYVAASPEDPLDAVSPAAREPLRRLLPSFGVPCPPGELPERPILFAAMTQLLLVAAAERPCAVLIDDAHWATPQTVELLRHLLRATADARLCVVLTARSDLPTAAQRRVQVGLDEAMLPLEHAGEASEVALGGLDLASTRALVQKLGTAAVAGAAHGDPVRRAFARSGGNPFMLLEMLRGTGPDVVPPAVARLVAAKQAAIGRDATRLLQVAAVADPPLTFDSVAGVADLDTLSALDALEALLNIGLLTEVTAAGSRHPDRPAIYEFRHDIVRQAVNEKMSDARRRHVASRQRAAAGSRRDADPRLSRTGADRA</sequence>
<evidence type="ECO:0000256" key="4">
    <source>
        <dbReference type="ARBA" id="ARBA00023125"/>
    </source>
</evidence>
<dbReference type="PANTHER" id="PTHR35807:SF1">
    <property type="entry name" value="TRANSCRIPTIONAL REGULATOR REDD"/>
    <property type="match status" value="1"/>
</dbReference>
<keyword evidence="3" id="KW-0805">Transcription regulation</keyword>
<dbReference type="Gene3D" id="3.40.50.300">
    <property type="entry name" value="P-loop containing nucleotide triphosphate hydrolases"/>
    <property type="match status" value="1"/>
</dbReference>
<dbReference type="InterPro" id="IPR005158">
    <property type="entry name" value="BTAD"/>
</dbReference>
<dbReference type="Gene3D" id="1.25.40.10">
    <property type="entry name" value="Tetratricopeptide repeat domain"/>
    <property type="match status" value="1"/>
</dbReference>
<dbReference type="InterPro" id="IPR051677">
    <property type="entry name" value="AfsR-DnrI-RedD_regulator"/>
</dbReference>
<keyword evidence="10" id="KW-1185">Reference proteome</keyword>
<evidence type="ECO:0000313" key="10">
    <source>
        <dbReference type="Proteomes" id="UP000538929"/>
    </source>
</evidence>
<feature type="domain" description="Bacterial transcriptional activator" evidence="8">
    <location>
        <begin position="140"/>
        <end position="284"/>
    </location>
</feature>
<proteinExistence type="inferred from homology"/>
<dbReference type="SUPFAM" id="SSF52540">
    <property type="entry name" value="P-loop containing nucleoside triphosphate hydrolases"/>
    <property type="match status" value="1"/>
</dbReference>